<feature type="region of interest" description="Disordered" evidence="1">
    <location>
        <begin position="27"/>
        <end position="50"/>
    </location>
</feature>
<dbReference type="Proteomes" id="UP000091969">
    <property type="component" value="Unassembled WGS sequence"/>
</dbReference>
<reference evidence="3 5" key="1">
    <citation type="submission" date="2016-06" db="EMBL/GenBank/DDBJ databases">
        <title>Genome sequence of Tepidimonas fonticaldi PL17.</title>
        <authorList>
            <person name="Pinnaka A.K."/>
        </authorList>
    </citation>
    <scope>NUCLEOTIDE SEQUENCE [LARGE SCALE GENOMIC DNA]</scope>
    <source>
        <strain evidence="3 5">PL17</strain>
    </source>
</reference>
<dbReference type="EMBL" id="LZDH01000056">
    <property type="protein sequence ID" value="OBS30340.1"/>
    <property type="molecule type" value="Genomic_DNA"/>
</dbReference>
<keyword evidence="5" id="KW-1185">Reference proteome</keyword>
<keyword evidence="2" id="KW-0732">Signal</keyword>
<dbReference type="RefSeq" id="WP_068608693.1">
    <property type="nucleotide sequence ID" value="NZ_LZDH01000056.1"/>
</dbReference>
<dbReference type="STRING" id="1101373.A9O67_04675"/>
<evidence type="ECO:0000313" key="3">
    <source>
        <dbReference type="EMBL" id="OBS30340.1"/>
    </source>
</evidence>
<evidence type="ECO:0000256" key="2">
    <source>
        <dbReference type="SAM" id="SignalP"/>
    </source>
</evidence>
<evidence type="ECO:0000256" key="1">
    <source>
        <dbReference type="SAM" id="MobiDB-lite"/>
    </source>
</evidence>
<feature type="chain" id="PRO_5044554741" description="Lipoprotein" evidence="2">
    <location>
        <begin position="21"/>
        <end position="83"/>
    </location>
</feature>
<dbReference type="OrthoDB" id="8662382at2"/>
<proteinExistence type="predicted"/>
<dbReference type="PROSITE" id="PS51257">
    <property type="entry name" value="PROKAR_LIPOPROTEIN"/>
    <property type="match status" value="1"/>
</dbReference>
<dbReference type="EMBL" id="VJOO01000022">
    <property type="protein sequence ID" value="TSE35933.1"/>
    <property type="molecule type" value="Genomic_DNA"/>
</dbReference>
<name>A0A1A6DU68_9BURK</name>
<dbReference type="Proteomes" id="UP000316388">
    <property type="component" value="Unassembled WGS sequence"/>
</dbReference>
<evidence type="ECO:0000313" key="6">
    <source>
        <dbReference type="Proteomes" id="UP000316388"/>
    </source>
</evidence>
<evidence type="ECO:0000313" key="5">
    <source>
        <dbReference type="Proteomes" id="UP000091969"/>
    </source>
</evidence>
<sequence length="83" mass="8753">MRTRPITLTAGAVLAAALLAGCERPQTATGIKSDQPPYRGSTAPAFADSGWQAGDRNAWAQHLRARAQYGQNEYSRPPGGAAQ</sequence>
<comment type="caution">
    <text evidence="3">The sequence shown here is derived from an EMBL/GenBank/DDBJ whole genome shotgun (WGS) entry which is preliminary data.</text>
</comment>
<evidence type="ECO:0000313" key="4">
    <source>
        <dbReference type="EMBL" id="TSE35933.1"/>
    </source>
</evidence>
<accession>A0A1A6DU68</accession>
<evidence type="ECO:0008006" key="7">
    <source>
        <dbReference type="Google" id="ProtNLM"/>
    </source>
</evidence>
<dbReference type="AlphaFoldDB" id="A0A1A6DU68"/>
<protein>
    <recommendedName>
        <fullName evidence="7">Lipoprotein</fullName>
    </recommendedName>
</protein>
<reference evidence="4 6" key="2">
    <citation type="submission" date="2019-07" db="EMBL/GenBank/DDBJ databases">
        <title>Tepidimonas fonticaldi AT-A2 draft genome.</title>
        <authorList>
            <person name="Da Costa M.S."/>
            <person name="Froufe H.J.C."/>
            <person name="Egas C."/>
            <person name="Albuquerque L."/>
        </authorList>
    </citation>
    <scope>NUCLEOTIDE SEQUENCE [LARGE SCALE GENOMIC DNA]</scope>
    <source>
        <strain evidence="4 6">AT-A2</strain>
    </source>
</reference>
<organism evidence="3 5">
    <name type="scientific">Tepidimonas fonticaldi</name>
    <dbReference type="NCBI Taxonomy" id="1101373"/>
    <lineage>
        <taxon>Bacteria</taxon>
        <taxon>Pseudomonadati</taxon>
        <taxon>Pseudomonadota</taxon>
        <taxon>Betaproteobacteria</taxon>
        <taxon>Burkholderiales</taxon>
        <taxon>Tepidimonas</taxon>
    </lineage>
</organism>
<gene>
    <name evidence="3" type="ORF">A9O67_04675</name>
    <name evidence="4" type="ORF">Tfont_02118</name>
</gene>
<feature type="signal peptide" evidence="2">
    <location>
        <begin position="1"/>
        <end position="20"/>
    </location>
</feature>